<dbReference type="InterPro" id="IPR036286">
    <property type="entry name" value="LexA/Signal_pep-like_sf"/>
</dbReference>
<dbReference type="RefSeq" id="WP_346053465.1">
    <property type="nucleotide sequence ID" value="NZ_JAYGII010000072.1"/>
</dbReference>
<dbReference type="AlphaFoldDB" id="A0AAP6JHI0"/>
<dbReference type="Pfam" id="PF00717">
    <property type="entry name" value="Peptidase_S24"/>
    <property type="match status" value="1"/>
</dbReference>
<evidence type="ECO:0000313" key="3">
    <source>
        <dbReference type="Proteomes" id="UP001302316"/>
    </source>
</evidence>
<dbReference type="Gene3D" id="3.40.50.300">
    <property type="entry name" value="P-loop containing nucleotide triphosphate hydrolases"/>
    <property type="match status" value="1"/>
</dbReference>
<dbReference type="Proteomes" id="UP001302316">
    <property type="component" value="Unassembled WGS sequence"/>
</dbReference>
<gene>
    <name evidence="2" type="ORF">VCB98_13670</name>
</gene>
<dbReference type="InterPro" id="IPR018647">
    <property type="entry name" value="SLFN_3-like_DNA/RNA_helicase"/>
</dbReference>
<dbReference type="SMART" id="SM00382">
    <property type="entry name" value="AAA"/>
    <property type="match status" value="1"/>
</dbReference>
<keyword evidence="3" id="KW-1185">Reference proteome</keyword>
<feature type="domain" description="AAA+ ATPase" evidence="1">
    <location>
        <begin position="260"/>
        <end position="464"/>
    </location>
</feature>
<dbReference type="SUPFAM" id="SSF52540">
    <property type="entry name" value="P-loop containing nucleoside triphosphate hydrolases"/>
    <property type="match status" value="1"/>
</dbReference>
<proteinExistence type="predicted"/>
<keyword evidence="2" id="KW-0547">Nucleotide-binding</keyword>
<organism evidence="2 3">
    <name type="scientific">Natronospira elongata</name>
    <dbReference type="NCBI Taxonomy" id="3110268"/>
    <lineage>
        <taxon>Bacteria</taxon>
        <taxon>Pseudomonadati</taxon>
        <taxon>Pseudomonadota</taxon>
        <taxon>Gammaproteobacteria</taxon>
        <taxon>Natronospirales</taxon>
        <taxon>Natronospiraceae</taxon>
        <taxon>Natronospira</taxon>
    </lineage>
</organism>
<sequence>MLVYSSDKIRFLDDVRGNVISDRIIQALQRSGHGSVSDSERRSFEQSLQYMKNVLEVDTIPGDAGIALEYKIPQTSKRVDMIVSGLDESRRETCVIVELKQWEKAEITAKDAIVRTFLGGAHRETTHPSYQAWSYASLLKDFNQTVQEDGIRLEPCAYLHNCVDGSGILDDHYQAHIDRAPIFLRKDMVRLQQFIQRHVRHGDKNRVLYRIEKGRIRPSRDLATSLARLIKGKSDFLMIDDQKLVYEAALEVSEFSQQGEKQVLIVEGGPGTGKSVVAINLLVELTNRYKTVHYVTPNRAPRQVYEGRLTGTLTKSRFSNMFKGSGSYDGSEDGELDVLVVDEAHRLVERGQYQKSGVNQTRDIIRAAKTVVFFVDEAQQVTWKDAGSRGEIEHWAKQLGATIHHADLKSQFRCNGSDGYLSWLDRVLGVHDTAQDDLAGIDYDLAVVDSPSELRERIALLNRSGHKARLVAGYCWDWKSKKDPDAWDITFPEDGFAMQWNLSNDEGRYIEKAESIDQIGCIHTVQGLEMDYVGVIIGPDLVVRDRCVVTQPEMRARTDKSLHGYIKHRNEAPKSADARADAIIKNTYRVLLSRGLKGCFIYCADGETQEYFRQQITVALNKASDKVLDSGVSPSVVGGPDEALGSDENIDGPRVVSAEDVSESDNAVPLLDLEAAAGGFAEGFAEKQTLEDVEKWIALPDFYQARPGLFAVRVVGDSMNRRIPNGSLGLFEAKPGGSRNGQVVLAYHRDIQDPDNTGGLTVKVYRSEKVADSEGEWKHSRIVLACDTLESGYEDIVLDNAQAGELQVLGVFKGIVA</sequence>
<comment type="caution">
    <text evidence="2">The sequence shown here is derived from an EMBL/GenBank/DDBJ whole genome shotgun (WGS) entry which is preliminary data.</text>
</comment>
<dbReference type="InterPro" id="IPR027417">
    <property type="entry name" value="P-loop_NTPase"/>
</dbReference>
<name>A0AAP6JHI0_9GAMM</name>
<reference evidence="2 3" key="1">
    <citation type="submission" date="2023-12" db="EMBL/GenBank/DDBJ databases">
        <title>Whole-genome sequencing of halo(alkali)philic microorganisms from hypersaline lakes.</title>
        <authorList>
            <person name="Sorokin D.Y."/>
            <person name="Merkel A.Y."/>
            <person name="Messina E."/>
            <person name="Yakimov M."/>
        </authorList>
    </citation>
    <scope>NUCLEOTIDE SEQUENCE [LARGE SCALE GENOMIC DNA]</scope>
    <source>
        <strain evidence="2 3">AB-CW1</strain>
    </source>
</reference>
<dbReference type="Gene3D" id="2.10.109.10">
    <property type="entry name" value="Umud Fragment, subunit A"/>
    <property type="match status" value="1"/>
</dbReference>
<dbReference type="SUPFAM" id="SSF51306">
    <property type="entry name" value="LexA/Signal peptidase"/>
    <property type="match status" value="1"/>
</dbReference>
<dbReference type="InterPro" id="IPR015927">
    <property type="entry name" value="Peptidase_S24_S26A/B/C"/>
</dbReference>
<keyword evidence="2" id="KW-0067">ATP-binding</keyword>
<dbReference type="InterPro" id="IPR039418">
    <property type="entry name" value="LexA-like"/>
</dbReference>
<dbReference type="CDD" id="cd06529">
    <property type="entry name" value="S24_LexA-like"/>
    <property type="match status" value="1"/>
</dbReference>
<evidence type="ECO:0000313" key="2">
    <source>
        <dbReference type="EMBL" id="MEA5446871.1"/>
    </source>
</evidence>
<accession>A0AAP6JHI0</accession>
<keyword evidence="2" id="KW-0378">Hydrolase</keyword>
<keyword evidence="2" id="KW-0347">Helicase</keyword>
<protein>
    <submittedName>
        <fullName evidence="2">DNA/RNA helicase domain-containing protein</fullName>
    </submittedName>
</protein>
<dbReference type="InterPro" id="IPR003593">
    <property type="entry name" value="AAA+_ATPase"/>
</dbReference>
<dbReference type="GO" id="GO:0004386">
    <property type="term" value="F:helicase activity"/>
    <property type="evidence" value="ECO:0007669"/>
    <property type="project" value="UniProtKB-KW"/>
</dbReference>
<evidence type="ECO:0000259" key="1">
    <source>
        <dbReference type="SMART" id="SM00382"/>
    </source>
</evidence>
<dbReference type="Pfam" id="PF09848">
    <property type="entry name" value="SLFN-g3_helicase"/>
    <property type="match status" value="1"/>
</dbReference>
<dbReference type="EMBL" id="JAYGII010000072">
    <property type="protein sequence ID" value="MEA5446871.1"/>
    <property type="molecule type" value="Genomic_DNA"/>
</dbReference>